<dbReference type="SUPFAM" id="SSF53335">
    <property type="entry name" value="S-adenosyl-L-methionine-dependent methyltransferases"/>
    <property type="match status" value="1"/>
</dbReference>
<dbReference type="Gene3D" id="2.30.130.10">
    <property type="entry name" value="PUA domain"/>
    <property type="match status" value="1"/>
</dbReference>
<dbReference type="GO" id="GO:0032259">
    <property type="term" value="P:methylation"/>
    <property type="evidence" value="ECO:0007669"/>
    <property type="project" value="UniProtKB-KW"/>
</dbReference>
<dbReference type="InterPro" id="IPR036974">
    <property type="entry name" value="PUA_sf"/>
</dbReference>
<keyword evidence="11" id="KW-1185">Reference proteome</keyword>
<name>A0A8G2C0W5_DESNO</name>
<dbReference type="AlphaFoldDB" id="A0A8G2C0W5"/>
<dbReference type="CDD" id="cd02440">
    <property type="entry name" value="AdoMet_MTases"/>
    <property type="match status" value="1"/>
</dbReference>
<dbReference type="GO" id="GO:0003723">
    <property type="term" value="F:RNA binding"/>
    <property type="evidence" value="ECO:0007669"/>
    <property type="project" value="UniProtKB-KW"/>
</dbReference>
<keyword evidence="6" id="KW-0949">S-adenosyl-L-methionine</keyword>
<evidence type="ECO:0000256" key="8">
    <source>
        <dbReference type="ARBA" id="ARBA00038091"/>
    </source>
</evidence>
<dbReference type="InterPro" id="IPR019614">
    <property type="entry name" value="SAM-dep_methyl-trfase"/>
</dbReference>
<evidence type="ECO:0000256" key="4">
    <source>
        <dbReference type="ARBA" id="ARBA00022603"/>
    </source>
</evidence>
<evidence type="ECO:0000256" key="3">
    <source>
        <dbReference type="ARBA" id="ARBA00022552"/>
    </source>
</evidence>
<keyword evidence="3" id="KW-0698">rRNA processing</keyword>
<evidence type="ECO:0000259" key="9">
    <source>
        <dbReference type="SMART" id="SM00359"/>
    </source>
</evidence>
<dbReference type="RefSeq" id="WP_244150283.1">
    <property type="nucleotide sequence ID" value="NZ_FOTO01000002.1"/>
</dbReference>
<dbReference type="GO" id="GO:0008168">
    <property type="term" value="F:methyltransferase activity"/>
    <property type="evidence" value="ECO:0007669"/>
    <property type="project" value="UniProtKB-KW"/>
</dbReference>
<dbReference type="GO" id="GO:0005737">
    <property type="term" value="C:cytoplasm"/>
    <property type="evidence" value="ECO:0007669"/>
    <property type="project" value="UniProtKB-SubCell"/>
</dbReference>
<gene>
    <name evidence="10" type="ORF">SAMN05421830_10299</name>
</gene>
<dbReference type="SUPFAM" id="SSF88697">
    <property type="entry name" value="PUA domain-like"/>
    <property type="match status" value="1"/>
</dbReference>
<dbReference type="InterPro" id="IPR002478">
    <property type="entry name" value="PUA"/>
</dbReference>
<dbReference type="EMBL" id="FOTO01000002">
    <property type="protein sequence ID" value="SFL42793.1"/>
    <property type="molecule type" value="Genomic_DNA"/>
</dbReference>
<comment type="caution">
    <text evidence="10">The sequence shown here is derived from an EMBL/GenBank/DDBJ whole genome shotgun (WGS) entry which is preliminary data.</text>
</comment>
<organism evidence="10 11">
    <name type="scientific">Desulfomicrobium norvegicum (strain DSM 1741 / NCIMB 8310)</name>
    <name type="common">Desulfovibrio baculatus (strain Norway 4)</name>
    <name type="synonym">Desulfovibrio desulfuricans (strain Norway 4)</name>
    <dbReference type="NCBI Taxonomy" id="52561"/>
    <lineage>
        <taxon>Bacteria</taxon>
        <taxon>Pseudomonadati</taxon>
        <taxon>Thermodesulfobacteriota</taxon>
        <taxon>Desulfovibrionia</taxon>
        <taxon>Desulfovibrionales</taxon>
        <taxon>Desulfomicrobiaceae</taxon>
        <taxon>Desulfomicrobium</taxon>
    </lineage>
</organism>
<dbReference type="Gene3D" id="3.30.750.80">
    <property type="entry name" value="RNA methyltransferase domain (HRMD) like"/>
    <property type="match status" value="1"/>
</dbReference>
<dbReference type="Proteomes" id="UP000199581">
    <property type="component" value="Unassembled WGS sequence"/>
</dbReference>
<keyword evidence="4 10" id="KW-0489">Methyltransferase</keyword>
<dbReference type="Gene3D" id="3.40.50.150">
    <property type="entry name" value="Vaccinia Virus protein VP39"/>
    <property type="match status" value="1"/>
</dbReference>
<dbReference type="Pfam" id="PF17785">
    <property type="entry name" value="PUA_3"/>
    <property type="match status" value="1"/>
</dbReference>
<dbReference type="InterPro" id="IPR029063">
    <property type="entry name" value="SAM-dependent_MTases_sf"/>
</dbReference>
<dbReference type="CDD" id="cd21153">
    <property type="entry name" value="PUA_RlmI"/>
    <property type="match status" value="1"/>
</dbReference>
<dbReference type="PANTHER" id="PTHR42873">
    <property type="entry name" value="RIBOSOMAL RNA LARGE SUBUNIT METHYLTRANSFERASE"/>
    <property type="match status" value="1"/>
</dbReference>
<keyword evidence="5 10" id="KW-0808">Transferase</keyword>
<evidence type="ECO:0000256" key="2">
    <source>
        <dbReference type="ARBA" id="ARBA00022490"/>
    </source>
</evidence>
<dbReference type="Pfam" id="PF10672">
    <property type="entry name" value="Methyltrans_SAM"/>
    <property type="match status" value="1"/>
</dbReference>
<comment type="similarity">
    <text evidence="8">Belongs to the methyltransferase superfamily. RlmI family.</text>
</comment>
<dbReference type="PROSITE" id="PS50890">
    <property type="entry name" value="PUA"/>
    <property type="match status" value="1"/>
</dbReference>
<evidence type="ECO:0000256" key="7">
    <source>
        <dbReference type="ARBA" id="ARBA00022884"/>
    </source>
</evidence>
<dbReference type="SMART" id="SM00359">
    <property type="entry name" value="PUA"/>
    <property type="match status" value="1"/>
</dbReference>
<comment type="subcellular location">
    <subcellularLocation>
        <location evidence="1">Cytoplasm</location>
    </subcellularLocation>
</comment>
<evidence type="ECO:0000256" key="1">
    <source>
        <dbReference type="ARBA" id="ARBA00004496"/>
    </source>
</evidence>
<evidence type="ECO:0000256" key="6">
    <source>
        <dbReference type="ARBA" id="ARBA00022691"/>
    </source>
</evidence>
<evidence type="ECO:0000313" key="10">
    <source>
        <dbReference type="EMBL" id="SFL42793.1"/>
    </source>
</evidence>
<accession>A0A8G2C0W5</accession>
<sequence length="455" mass="49710">MNQQRAEHGDKALPGFKRLAGMRVIFPVDAFHGFSYVLRSLRACGAQDFTARVIPMRSKEIIVDPQLIIVAGREKSLLRRHPWIFSGAVATVKGRPVSGQTVDVLGQNGQWLARASFSPKSQIMGRVWTFDAEEVIDGDFFLRRILQSAGRRKDFESAGNALRLVHSESDGLSGLILDRYAGVLVFQLLTAGMEFWRDAIIGALRNLFPEDAILERSDVDVRAKEGLAARTVVVHGQIPEQIGIHENGVKYLVDVQGGHKTGFYLDQRDSRLAVARAAGGREVLNCFSYTGGFGLAALGGGAAHVTQLDASAPALALAERNREANGFAPGSMDTVCGDAFQILRDWHREKRTFDLIVLDPPKFVDSKASLNRACRGYKDINLSALRLLNPGGRLFTFSCSGLMEDALFQKIVSDAALDAGRTGRIIHRLTQAGDHPVSLAFPEGAYLKGLEVLVD</sequence>
<dbReference type="InterPro" id="IPR041532">
    <property type="entry name" value="RlmI-like_PUA"/>
</dbReference>
<dbReference type="CDD" id="cd11572">
    <property type="entry name" value="RlmI_M_like"/>
    <property type="match status" value="1"/>
</dbReference>
<keyword evidence="2" id="KW-0963">Cytoplasm</keyword>
<proteinExistence type="inferred from homology"/>
<evidence type="ECO:0000313" key="11">
    <source>
        <dbReference type="Proteomes" id="UP000199581"/>
    </source>
</evidence>
<feature type="domain" description="PUA" evidence="9">
    <location>
        <begin position="65"/>
        <end position="150"/>
    </location>
</feature>
<protein>
    <submittedName>
        <fullName evidence="10">23S rRNA (Cytosine1962-C5)-methyltransferase</fullName>
    </submittedName>
</protein>
<reference evidence="10 11" key="1">
    <citation type="submission" date="2016-10" db="EMBL/GenBank/DDBJ databases">
        <authorList>
            <person name="Varghese N."/>
            <person name="Submissions S."/>
        </authorList>
    </citation>
    <scope>NUCLEOTIDE SEQUENCE [LARGE SCALE GENOMIC DNA]</scope>
    <source>
        <strain evidence="10 11">DSM 1741</strain>
    </source>
</reference>
<keyword evidence="7" id="KW-0694">RNA-binding</keyword>
<evidence type="ECO:0000256" key="5">
    <source>
        <dbReference type="ARBA" id="ARBA00022679"/>
    </source>
</evidence>
<dbReference type="InterPro" id="IPR015947">
    <property type="entry name" value="PUA-like_sf"/>
</dbReference>
<dbReference type="GO" id="GO:0006364">
    <property type="term" value="P:rRNA processing"/>
    <property type="evidence" value="ECO:0007669"/>
    <property type="project" value="UniProtKB-KW"/>
</dbReference>
<dbReference type="PANTHER" id="PTHR42873:SF1">
    <property type="entry name" value="S-ADENOSYLMETHIONINE-DEPENDENT METHYLTRANSFERASE DOMAIN-CONTAINING PROTEIN"/>
    <property type="match status" value="1"/>
</dbReference>